<dbReference type="PANTHER" id="PTHR25462">
    <property type="entry name" value="BONUS, ISOFORM C-RELATED"/>
    <property type="match status" value="1"/>
</dbReference>
<evidence type="ECO:0000259" key="3">
    <source>
        <dbReference type="PROSITE" id="PS50119"/>
    </source>
</evidence>
<gene>
    <name evidence="4" type="ORF">MGAL_10B055336</name>
</gene>
<dbReference type="InterPro" id="IPR011044">
    <property type="entry name" value="Quino_amine_DH_bsu"/>
</dbReference>
<dbReference type="GO" id="GO:0008270">
    <property type="term" value="F:zinc ion binding"/>
    <property type="evidence" value="ECO:0007669"/>
    <property type="project" value="UniProtKB-KW"/>
</dbReference>
<dbReference type="Gene3D" id="3.30.160.60">
    <property type="entry name" value="Classic Zinc Finger"/>
    <property type="match status" value="1"/>
</dbReference>
<organism evidence="4 5">
    <name type="scientific">Mytilus galloprovincialis</name>
    <name type="common">Mediterranean mussel</name>
    <dbReference type="NCBI Taxonomy" id="29158"/>
    <lineage>
        <taxon>Eukaryota</taxon>
        <taxon>Metazoa</taxon>
        <taxon>Spiralia</taxon>
        <taxon>Lophotrochozoa</taxon>
        <taxon>Mollusca</taxon>
        <taxon>Bivalvia</taxon>
        <taxon>Autobranchia</taxon>
        <taxon>Pteriomorphia</taxon>
        <taxon>Mytilida</taxon>
        <taxon>Mytiloidea</taxon>
        <taxon>Mytilidae</taxon>
        <taxon>Mytilinae</taxon>
        <taxon>Mytilus</taxon>
    </lineage>
</organism>
<dbReference type="SUPFAM" id="SSF50969">
    <property type="entry name" value="YVTN repeat-like/Quinoprotein amine dehydrogenase"/>
    <property type="match status" value="1"/>
</dbReference>
<dbReference type="SUPFAM" id="SSF57845">
    <property type="entry name" value="B-box zinc-binding domain"/>
    <property type="match status" value="1"/>
</dbReference>
<name>A0A8B6EP63_MYTGA</name>
<keyword evidence="1" id="KW-0479">Metal-binding</keyword>
<evidence type="ECO:0000313" key="4">
    <source>
        <dbReference type="EMBL" id="VDI37166.1"/>
    </source>
</evidence>
<evidence type="ECO:0000313" key="5">
    <source>
        <dbReference type="Proteomes" id="UP000596742"/>
    </source>
</evidence>
<comment type="caution">
    <text evidence="4">The sequence shown here is derived from an EMBL/GenBank/DDBJ whole genome shotgun (WGS) entry which is preliminary data.</text>
</comment>
<keyword evidence="2" id="KW-0175">Coiled coil</keyword>
<protein>
    <recommendedName>
        <fullName evidence="3">B box-type domain-containing protein</fullName>
    </recommendedName>
</protein>
<keyword evidence="1" id="KW-0863">Zinc-finger</keyword>
<dbReference type="OrthoDB" id="6114898at2759"/>
<dbReference type="InterPro" id="IPR047153">
    <property type="entry name" value="TRIM45/56/19-like"/>
</dbReference>
<evidence type="ECO:0000256" key="2">
    <source>
        <dbReference type="SAM" id="Coils"/>
    </source>
</evidence>
<keyword evidence="5" id="KW-1185">Reference proteome</keyword>
<dbReference type="InterPro" id="IPR000315">
    <property type="entry name" value="Znf_B-box"/>
</dbReference>
<feature type="domain" description="B box-type" evidence="3">
    <location>
        <begin position="3"/>
        <end position="53"/>
    </location>
</feature>
<sequence length="477" mass="54346">MASNTNICGICSLRQIRKTSDHWCPECEEALCNECKDHHKLLKATRRHEPIPISSYKSLPSFITDIQQSCDNHNEQYQLYCNQHALPICLQCINDHSNCNVTSLEKVTSNVKASGQFLDLESSLGDLLQNIERIKKNREANVTNIEKLREQHIKEIKQIRVEINNHLDNLEKQVLEELREKEFQCKESIQKVLLPVKERGSIITQCQLNFKSIKDYASDLQTYIGMRDLEVKVDENEQYLQSFIDTKGLEHLDLVYKVDTNVQNILNNLKSFGSIEIKNHISDIELTRAKDKQAQIQVAAPRKTVNDVKLIQQKKIITNGAVVRGCCMSREGDFLFTDPALDSLVIKSDGTLKYEMSVDPSNGFDITFVDDNNVAITSGHSLWKTGIDIINIENRSKIKFIELPGRAWGITRDHDSLFVCVSQFGIYRIHTADYTTSHVISYALSNLLIISNDGKHHRQILTGEDGLHIPSAICFCF</sequence>
<dbReference type="EMBL" id="UYJE01005405">
    <property type="protein sequence ID" value="VDI37166.1"/>
    <property type="molecule type" value="Genomic_DNA"/>
</dbReference>
<proteinExistence type="predicted"/>
<accession>A0A8B6EP63</accession>
<dbReference type="PANTHER" id="PTHR25462:SF296">
    <property type="entry name" value="MEIOTIC P26, ISOFORM F"/>
    <property type="match status" value="1"/>
</dbReference>
<dbReference type="AlphaFoldDB" id="A0A8B6EP63"/>
<reference evidence="4" key="1">
    <citation type="submission" date="2018-11" db="EMBL/GenBank/DDBJ databases">
        <authorList>
            <person name="Alioto T."/>
            <person name="Alioto T."/>
        </authorList>
    </citation>
    <scope>NUCLEOTIDE SEQUENCE</scope>
</reference>
<feature type="coiled-coil region" evidence="2">
    <location>
        <begin position="131"/>
        <end position="187"/>
    </location>
</feature>
<dbReference type="Proteomes" id="UP000596742">
    <property type="component" value="Unassembled WGS sequence"/>
</dbReference>
<keyword evidence="1" id="KW-0862">Zinc</keyword>
<evidence type="ECO:0000256" key="1">
    <source>
        <dbReference type="PROSITE-ProRule" id="PRU00024"/>
    </source>
</evidence>
<dbReference type="PROSITE" id="PS50119">
    <property type="entry name" value="ZF_BBOX"/>
    <property type="match status" value="1"/>
</dbReference>